<evidence type="ECO:0000256" key="1">
    <source>
        <dbReference type="SAM" id="MobiDB-lite"/>
    </source>
</evidence>
<dbReference type="EMBL" id="WMIA01000022">
    <property type="protein sequence ID" value="MTF40182.1"/>
    <property type="molecule type" value="Genomic_DNA"/>
</dbReference>
<feature type="compositionally biased region" description="Polar residues" evidence="1">
    <location>
        <begin position="146"/>
        <end position="169"/>
    </location>
</feature>
<evidence type="ECO:0000259" key="2">
    <source>
        <dbReference type="Pfam" id="PF13411"/>
    </source>
</evidence>
<dbReference type="Gene3D" id="1.10.1660.10">
    <property type="match status" value="1"/>
</dbReference>
<feature type="domain" description="HTH merR-type" evidence="2">
    <location>
        <begin position="43"/>
        <end position="99"/>
    </location>
</feature>
<dbReference type="RefSeq" id="WP_155084454.1">
    <property type="nucleotide sequence ID" value="NZ_WMIA01000022.1"/>
</dbReference>
<dbReference type="Pfam" id="PF13411">
    <property type="entry name" value="MerR_1"/>
    <property type="match status" value="1"/>
</dbReference>
<dbReference type="AlphaFoldDB" id="A0A844GYP9"/>
<evidence type="ECO:0000313" key="3">
    <source>
        <dbReference type="EMBL" id="MTF40182.1"/>
    </source>
</evidence>
<dbReference type="InterPro" id="IPR009061">
    <property type="entry name" value="DNA-bd_dom_put_sf"/>
</dbReference>
<organism evidence="3 4">
    <name type="scientific">Cyanobacterium aponinum 0216</name>
    <dbReference type="NCBI Taxonomy" id="2676140"/>
    <lineage>
        <taxon>Bacteria</taxon>
        <taxon>Bacillati</taxon>
        <taxon>Cyanobacteriota</taxon>
        <taxon>Cyanophyceae</taxon>
        <taxon>Oscillatoriophycideae</taxon>
        <taxon>Chroococcales</taxon>
        <taxon>Geminocystaceae</taxon>
        <taxon>Cyanobacterium</taxon>
    </lineage>
</organism>
<proteinExistence type="predicted"/>
<name>A0A844GYP9_9CHRO</name>
<dbReference type="SUPFAM" id="SSF46955">
    <property type="entry name" value="Putative DNA-binding domain"/>
    <property type="match status" value="1"/>
</dbReference>
<gene>
    <name evidence="3" type="ORF">GGC33_14765</name>
</gene>
<dbReference type="InterPro" id="IPR000551">
    <property type="entry name" value="MerR-type_HTH_dom"/>
</dbReference>
<evidence type="ECO:0000313" key="4">
    <source>
        <dbReference type="Proteomes" id="UP000437131"/>
    </source>
</evidence>
<accession>A0A844GYP9</accession>
<dbReference type="GO" id="GO:0006355">
    <property type="term" value="P:regulation of DNA-templated transcription"/>
    <property type="evidence" value="ECO:0007669"/>
    <property type="project" value="InterPro"/>
</dbReference>
<protein>
    <submittedName>
        <fullName evidence="3">MerR family transcriptional regulator</fullName>
    </submittedName>
</protein>
<dbReference type="Proteomes" id="UP000437131">
    <property type="component" value="Unassembled WGS sequence"/>
</dbReference>
<sequence length="236" mass="27407">MDLETLENNHQEWLIDEFVEVANRLLPLYLPDIKGNSKVKEEINTRLVRSYTSQRLMDEPIRQNRYAFYRYRHLLQLLLIKRLLSDGIGTTAINDLLTSKTNEELKSLLIGGISLNLTTAHPPLQSIQNSTNSALDFLADLKGKRSQSPSTIRGNVKQKSQSSPAPNQDTMSALDETYNHQNLLDKEESWTRLRILDGLELHIRDDFVYPNSLKERESLIELFRNILNKFFKRRQL</sequence>
<comment type="caution">
    <text evidence="3">The sequence shown here is derived from an EMBL/GenBank/DDBJ whole genome shotgun (WGS) entry which is preliminary data.</text>
</comment>
<reference evidence="3 4" key="1">
    <citation type="submission" date="2019-11" db="EMBL/GenBank/DDBJ databases">
        <title>Isolation of a new High Light Tolerant Cyanobacteria.</title>
        <authorList>
            <person name="Dobson Z."/>
            <person name="Vaughn N."/>
            <person name="Vaughn M."/>
            <person name="Fromme P."/>
            <person name="Mazor Y."/>
        </authorList>
    </citation>
    <scope>NUCLEOTIDE SEQUENCE [LARGE SCALE GENOMIC DNA]</scope>
    <source>
        <strain evidence="3 4">0216</strain>
    </source>
</reference>
<dbReference type="GO" id="GO:0003677">
    <property type="term" value="F:DNA binding"/>
    <property type="evidence" value="ECO:0007669"/>
    <property type="project" value="InterPro"/>
</dbReference>
<feature type="region of interest" description="Disordered" evidence="1">
    <location>
        <begin position="145"/>
        <end position="169"/>
    </location>
</feature>